<evidence type="ECO:0008006" key="16">
    <source>
        <dbReference type="Google" id="ProtNLM"/>
    </source>
</evidence>
<dbReference type="InterPro" id="IPR000531">
    <property type="entry name" value="Beta-barrel_TonB"/>
</dbReference>
<gene>
    <name evidence="14" type="ORF">C5O19_20610</name>
</gene>
<dbReference type="InterPro" id="IPR036942">
    <property type="entry name" value="Beta-barrel_TonB_sf"/>
</dbReference>
<evidence type="ECO:0000256" key="1">
    <source>
        <dbReference type="ARBA" id="ARBA00004571"/>
    </source>
</evidence>
<keyword evidence="4 10" id="KW-0812">Transmembrane</keyword>
<accession>A0A2S7IGX5</accession>
<evidence type="ECO:0000313" key="15">
    <source>
        <dbReference type="Proteomes" id="UP000239590"/>
    </source>
</evidence>
<evidence type="ECO:0000256" key="4">
    <source>
        <dbReference type="ARBA" id="ARBA00022692"/>
    </source>
</evidence>
<name>A0A2S7IGX5_9BACT</name>
<dbReference type="InterPro" id="IPR039426">
    <property type="entry name" value="TonB-dep_rcpt-like"/>
</dbReference>
<evidence type="ECO:0000259" key="13">
    <source>
        <dbReference type="Pfam" id="PF07715"/>
    </source>
</evidence>
<proteinExistence type="inferred from homology"/>
<reference evidence="15" key="1">
    <citation type="submission" date="2018-02" db="EMBL/GenBank/DDBJ databases">
        <title>Genome sequencing of Solimonas sp. HR-BB.</title>
        <authorList>
            <person name="Lee Y."/>
            <person name="Jeon C.O."/>
        </authorList>
    </citation>
    <scope>NUCLEOTIDE SEQUENCE [LARGE SCALE GENOMIC DNA]</scope>
    <source>
        <strain evidence="15">HR-U</strain>
    </source>
</reference>
<evidence type="ECO:0000256" key="6">
    <source>
        <dbReference type="ARBA" id="ARBA00023077"/>
    </source>
</evidence>
<dbReference type="OrthoDB" id="9768177at2"/>
<evidence type="ECO:0000256" key="9">
    <source>
        <dbReference type="ARBA" id="ARBA00023237"/>
    </source>
</evidence>
<dbReference type="Gene3D" id="2.170.130.10">
    <property type="entry name" value="TonB-dependent receptor, plug domain"/>
    <property type="match status" value="1"/>
</dbReference>
<evidence type="ECO:0000256" key="8">
    <source>
        <dbReference type="ARBA" id="ARBA00023170"/>
    </source>
</evidence>
<comment type="subcellular location">
    <subcellularLocation>
        <location evidence="1 10">Cell outer membrane</location>
        <topology evidence="1 10">Multi-pass membrane protein</topology>
    </subcellularLocation>
</comment>
<dbReference type="InterPro" id="IPR023996">
    <property type="entry name" value="TonB-dep_OMP_SusC/RagA"/>
</dbReference>
<dbReference type="Pfam" id="PF13715">
    <property type="entry name" value="CarbopepD_reg_2"/>
    <property type="match status" value="1"/>
</dbReference>
<keyword evidence="7 10" id="KW-0472">Membrane</keyword>
<comment type="caution">
    <text evidence="14">The sequence shown here is derived from an EMBL/GenBank/DDBJ whole genome shotgun (WGS) entry which is preliminary data.</text>
</comment>
<dbReference type="Pfam" id="PF07715">
    <property type="entry name" value="Plug"/>
    <property type="match status" value="1"/>
</dbReference>
<dbReference type="InterPro" id="IPR023997">
    <property type="entry name" value="TonB-dep_OMP_SusC/RagA_CS"/>
</dbReference>
<dbReference type="GO" id="GO:0009279">
    <property type="term" value="C:cell outer membrane"/>
    <property type="evidence" value="ECO:0007669"/>
    <property type="project" value="UniProtKB-SubCell"/>
</dbReference>
<evidence type="ECO:0000256" key="11">
    <source>
        <dbReference type="RuleBase" id="RU003357"/>
    </source>
</evidence>
<keyword evidence="9 10" id="KW-0998">Cell outer membrane</keyword>
<dbReference type="NCBIfam" id="TIGR04056">
    <property type="entry name" value="OMP_RagA_SusC"/>
    <property type="match status" value="1"/>
</dbReference>
<keyword evidence="5" id="KW-0732">Signal</keyword>
<dbReference type="PANTHER" id="PTHR30069">
    <property type="entry name" value="TONB-DEPENDENT OUTER MEMBRANE RECEPTOR"/>
    <property type="match status" value="1"/>
</dbReference>
<dbReference type="SUPFAM" id="SSF49464">
    <property type="entry name" value="Carboxypeptidase regulatory domain-like"/>
    <property type="match status" value="1"/>
</dbReference>
<evidence type="ECO:0000259" key="12">
    <source>
        <dbReference type="Pfam" id="PF00593"/>
    </source>
</evidence>
<evidence type="ECO:0000256" key="10">
    <source>
        <dbReference type="PROSITE-ProRule" id="PRU01360"/>
    </source>
</evidence>
<evidence type="ECO:0000256" key="7">
    <source>
        <dbReference type="ARBA" id="ARBA00023136"/>
    </source>
</evidence>
<dbReference type="GO" id="GO:0015344">
    <property type="term" value="F:siderophore uptake transmembrane transporter activity"/>
    <property type="evidence" value="ECO:0007669"/>
    <property type="project" value="TreeGrafter"/>
</dbReference>
<keyword evidence="15" id="KW-1185">Reference proteome</keyword>
<evidence type="ECO:0000256" key="3">
    <source>
        <dbReference type="ARBA" id="ARBA00022452"/>
    </source>
</evidence>
<dbReference type="RefSeq" id="WP_104715277.1">
    <property type="nucleotide sequence ID" value="NZ_PTRA01000005.1"/>
</dbReference>
<protein>
    <recommendedName>
        <fullName evidence="16">SusC/RagA family TonB-linked outer membrane protein</fullName>
    </recommendedName>
</protein>
<dbReference type="Gene3D" id="2.40.170.20">
    <property type="entry name" value="TonB-dependent receptor, beta-barrel domain"/>
    <property type="match status" value="1"/>
</dbReference>
<dbReference type="Pfam" id="PF00593">
    <property type="entry name" value="TonB_dep_Rec_b-barrel"/>
    <property type="match status" value="1"/>
</dbReference>
<dbReference type="Proteomes" id="UP000239590">
    <property type="component" value="Unassembled WGS sequence"/>
</dbReference>
<evidence type="ECO:0000256" key="5">
    <source>
        <dbReference type="ARBA" id="ARBA00022729"/>
    </source>
</evidence>
<feature type="domain" description="TonB-dependent receptor plug" evidence="13">
    <location>
        <begin position="200"/>
        <end position="331"/>
    </location>
</feature>
<dbReference type="InterPro" id="IPR008969">
    <property type="entry name" value="CarboxyPept-like_regulatory"/>
</dbReference>
<organism evidence="14 15">
    <name type="scientific">Siphonobacter curvatus</name>
    <dbReference type="NCBI Taxonomy" id="2094562"/>
    <lineage>
        <taxon>Bacteria</taxon>
        <taxon>Pseudomonadati</taxon>
        <taxon>Bacteroidota</taxon>
        <taxon>Cytophagia</taxon>
        <taxon>Cytophagales</taxon>
        <taxon>Cytophagaceae</taxon>
        <taxon>Siphonobacter</taxon>
    </lineage>
</organism>
<evidence type="ECO:0000313" key="14">
    <source>
        <dbReference type="EMBL" id="PQA54953.1"/>
    </source>
</evidence>
<dbReference type="AlphaFoldDB" id="A0A2S7IGX5"/>
<feature type="domain" description="TonB-dependent receptor-like beta-barrel" evidence="12">
    <location>
        <begin position="476"/>
        <end position="948"/>
    </location>
</feature>
<keyword evidence="3 10" id="KW-1134">Transmembrane beta strand</keyword>
<dbReference type="GO" id="GO:0044718">
    <property type="term" value="P:siderophore transmembrane transport"/>
    <property type="evidence" value="ECO:0007669"/>
    <property type="project" value="TreeGrafter"/>
</dbReference>
<sequence length="1083" mass="118738">MITRVPGLLVALWISFGIWNQAGAQQLTLRLQQASLTTIFSEIEKQAGVQFHYDAQDIPLKRRFDFNSSGPLPVILRDLASLSNLAFLQKGNRILVRKQAQRRVSGRVIDRSEKTPLPGVSVRSSTGRVLAVTDAEGYYTGTVSATDLSQARLEFRMVGMKPILSPPLGSSATLDVEMEPESRQMNELVITNAYTNGTPKEEVIGSISQINAKELQPYRPIESFDKMLEGLAAGVYVEPTTQLGTPVKINIRGQGTLTPVGGTRTTSTQPLFVIDGIPIMEQERGDAAQIFSGETLINPIAGINPQDIASISILKDASATAIYGANAANGVIIITTKAGSAGRTAAHVSVSRGVSTFINRMKLLSGPEYFTLKREALLNSGFTESQAADQAGSSTIDTDWLGLTTRNASYTAINADVSGGKEGTTYRFSTGYRYQQASALKNDLQQLNLSLKVNSILNRKLKLGVTLSPTIIKKSGLDNFKNNAYLPPNLSPYDAEGNFTTLLGVPNPLAVLAQNEAFTDALAFNGNANLHYAVTPNLTISGTIGTNFSQSKDVSYDSAKNATGSTKGGQLQIFDRQTLGWLGYLQGTYAKTFQQNHSVQVIAGLEAQDQRTVLLAGSGTNFTYDRIREISQATRQSASSSKQENATVSYYAQATYDFKKKYLLTSSIRADQSSMFGSDFNLALNSAVGLSWIISKEPFLQNHPAFTFLKLRTSYGSTGNSRIGSYAARGLYNFSYGNYNGYVAAVPETSSAPNPNLSWEKNLKLNLGLDLTLFDRLSITAEYYQNTIHDLISNVEVPLETGYGSISYNTAKMRNQGFDLTLQTHFIQSKHFKWRSTLTTGFNRNRILQYNQGFTSVYSDPASTTSEANAAIREGYSTTAIWGIRWAGVNPETGNEQFYAPDGSVVDRTTIRTYPRSSYFVLGDRLPKAQGGWVNDLSYKQFSLTLNILYNLGENRMEPTQFIGDGRNLRHSNMSVNLLDRWQKPGDVAPVSKLLIEKGLVTNSSRYLQDLTHLKLSNVTLHYSLASALSKRLRMQGVSAFLNITNVAYWYKDKSPAGRNGVRETRFAFPEARTLSLGLNLSL</sequence>
<dbReference type="PANTHER" id="PTHR30069:SF29">
    <property type="entry name" value="HEMOGLOBIN AND HEMOGLOBIN-HAPTOGLOBIN-BINDING PROTEIN 1-RELATED"/>
    <property type="match status" value="1"/>
</dbReference>
<keyword evidence="6 11" id="KW-0798">TonB box</keyword>
<dbReference type="InterPro" id="IPR037066">
    <property type="entry name" value="Plug_dom_sf"/>
</dbReference>
<dbReference type="NCBIfam" id="TIGR04057">
    <property type="entry name" value="SusC_RagA_signa"/>
    <property type="match status" value="1"/>
</dbReference>
<evidence type="ECO:0000256" key="2">
    <source>
        <dbReference type="ARBA" id="ARBA00022448"/>
    </source>
</evidence>
<comment type="similarity">
    <text evidence="10 11">Belongs to the TonB-dependent receptor family.</text>
</comment>
<dbReference type="PROSITE" id="PS52016">
    <property type="entry name" value="TONB_DEPENDENT_REC_3"/>
    <property type="match status" value="1"/>
</dbReference>
<dbReference type="EMBL" id="PTRA01000005">
    <property type="protein sequence ID" value="PQA54953.1"/>
    <property type="molecule type" value="Genomic_DNA"/>
</dbReference>
<dbReference type="SUPFAM" id="SSF56935">
    <property type="entry name" value="Porins"/>
    <property type="match status" value="1"/>
</dbReference>
<keyword evidence="8" id="KW-0675">Receptor</keyword>
<dbReference type="InterPro" id="IPR012910">
    <property type="entry name" value="Plug_dom"/>
</dbReference>
<keyword evidence="2 10" id="KW-0813">Transport</keyword>